<dbReference type="EMBL" id="KQ421982">
    <property type="protein sequence ID" value="KOF75885.1"/>
    <property type="molecule type" value="Genomic_DNA"/>
</dbReference>
<organism evidence="2">
    <name type="scientific">Octopus bimaculoides</name>
    <name type="common">California two-spotted octopus</name>
    <dbReference type="NCBI Taxonomy" id="37653"/>
    <lineage>
        <taxon>Eukaryota</taxon>
        <taxon>Metazoa</taxon>
        <taxon>Spiralia</taxon>
        <taxon>Lophotrochozoa</taxon>
        <taxon>Mollusca</taxon>
        <taxon>Cephalopoda</taxon>
        <taxon>Coleoidea</taxon>
        <taxon>Octopodiformes</taxon>
        <taxon>Octopoda</taxon>
        <taxon>Incirrata</taxon>
        <taxon>Octopodidae</taxon>
        <taxon>Octopus</taxon>
    </lineage>
</organism>
<proteinExistence type="predicted"/>
<protein>
    <recommendedName>
        <fullName evidence="1">PiggyBac transposable element-derived protein domain-containing protein</fullName>
    </recommendedName>
</protein>
<reference evidence="2" key="1">
    <citation type="submission" date="2015-07" db="EMBL/GenBank/DDBJ databases">
        <title>MeaNS - Measles Nucleotide Surveillance Program.</title>
        <authorList>
            <person name="Tran T."/>
            <person name="Druce J."/>
        </authorList>
    </citation>
    <scope>NUCLEOTIDE SEQUENCE</scope>
    <source>
        <strain evidence="2">UCB-OBI-ISO-001</strain>
        <tissue evidence="2">Gonad</tissue>
    </source>
</reference>
<evidence type="ECO:0000313" key="2">
    <source>
        <dbReference type="EMBL" id="KOF75885.1"/>
    </source>
</evidence>
<sequence>HEFTGMPGIKENFEHGSSSLEIFQEFLMDEMFQYITNKTNDYAENHPQHVRPRHDGDWFSTTGDEIKVVLALLILTDIMKKLTLVSYWNRDPTTSTPFFPGTMPHDGFLDICTDKSLWKFKGRLRFKQYKPIKHARFGVKVYKICQSNSRACGYTWNYKIYTGQDRLVSSSIYSSVN</sequence>
<accession>A0A0L8GH61</accession>
<dbReference type="InterPro" id="IPR029526">
    <property type="entry name" value="PGBD"/>
</dbReference>
<evidence type="ECO:0000259" key="1">
    <source>
        <dbReference type="Pfam" id="PF13843"/>
    </source>
</evidence>
<feature type="non-terminal residue" evidence="2">
    <location>
        <position position="1"/>
    </location>
</feature>
<dbReference type="STRING" id="37653.A0A0L8GH61"/>
<gene>
    <name evidence="2" type="ORF">OCBIM_22034120mg</name>
</gene>
<dbReference type="OrthoDB" id="6147624at2759"/>
<name>A0A0L8GH61_OCTBM</name>
<dbReference type="Pfam" id="PF13843">
    <property type="entry name" value="DDE_Tnp_1_7"/>
    <property type="match status" value="1"/>
</dbReference>
<dbReference type="AlphaFoldDB" id="A0A0L8GH61"/>
<feature type="domain" description="PiggyBac transposable element-derived protein" evidence="1">
    <location>
        <begin position="19"/>
        <end position="111"/>
    </location>
</feature>
<dbReference type="PANTHER" id="PTHR46599:SF3">
    <property type="entry name" value="PIGGYBAC TRANSPOSABLE ELEMENT-DERIVED PROTEIN 4"/>
    <property type="match status" value="1"/>
</dbReference>
<dbReference type="PANTHER" id="PTHR46599">
    <property type="entry name" value="PIGGYBAC TRANSPOSABLE ELEMENT-DERIVED PROTEIN 4"/>
    <property type="match status" value="1"/>
</dbReference>